<keyword evidence="4" id="KW-1185">Reference proteome</keyword>
<dbReference type="PANTHER" id="PTHR31157">
    <property type="entry name" value="SCP DOMAIN-CONTAINING PROTEIN"/>
    <property type="match status" value="1"/>
</dbReference>
<feature type="domain" description="SCP" evidence="2">
    <location>
        <begin position="67"/>
        <end position="176"/>
    </location>
</feature>
<dbReference type="CDD" id="cd05379">
    <property type="entry name" value="CAP_bacterial"/>
    <property type="match status" value="1"/>
</dbReference>
<sequence>MIRASLRSPVRAPFSRAILALSGSLLAAAILSGCTETKPSKPSFYDSMARPDAAVDQQSAASMLSLYRKNNGLGALTPDPQLTAIAKSQAVAMARAGSVNASLGAEQKLSARMASIGEPDTTAVENVSGGYRTLAEAFSGWRESPKHNAVMLDKNGTRFGLATAYSSSAKHKVFWSLIVAAPKP</sequence>
<dbReference type="Gene3D" id="3.40.33.10">
    <property type="entry name" value="CAP"/>
    <property type="match status" value="1"/>
</dbReference>
<name>A0A1M7MLS4_9HYPH</name>
<organism evidence="3 4">
    <name type="scientific">Roseibium suaedae</name>
    <dbReference type="NCBI Taxonomy" id="735517"/>
    <lineage>
        <taxon>Bacteria</taxon>
        <taxon>Pseudomonadati</taxon>
        <taxon>Pseudomonadota</taxon>
        <taxon>Alphaproteobacteria</taxon>
        <taxon>Hyphomicrobiales</taxon>
        <taxon>Stappiaceae</taxon>
        <taxon>Roseibium</taxon>
    </lineage>
</organism>
<dbReference type="RefSeq" id="WP_235860632.1">
    <property type="nucleotide sequence ID" value="NZ_FRBW01000004.1"/>
</dbReference>
<accession>A0A1M7MLS4</accession>
<feature type="signal peptide" evidence="1">
    <location>
        <begin position="1"/>
        <end position="27"/>
    </location>
</feature>
<dbReference type="InterPro" id="IPR014044">
    <property type="entry name" value="CAP_dom"/>
</dbReference>
<dbReference type="STRING" id="735517.SAMN05444272_3446"/>
<dbReference type="EMBL" id="FRBW01000004">
    <property type="protein sequence ID" value="SHM91427.1"/>
    <property type="molecule type" value="Genomic_DNA"/>
</dbReference>
<keyword evidence="1" id="KW-0732">Signal</keyword>
<dbReference type="PROSITE" id="PS51257">
    <property type="entry name" value="PROKAR_LIPOPROTEIN"/>
    <property type="match status" value="1"/>
</dbReference>
<dbReference type="AlphaFoldDB" id="A0A1M7MLS4"/>
<protein>
    <submittedName>
        <fullName evidence="3">Uncharacterized conserved protein YkwD, contains CAP (CSP/antigen 5/PR1) domain</fullName>
    </submittedName>
</protein>
<gene>
    <name evidence="3" type="ORF">SAMN05444272_3446</name>
</gene>
<dbReference type="InterPro" id="IPR035940">
    <property type="entry name" value="CAP_sf"/>
</dbReference>
<dbReference type="Pfam" id="PF00188">
    <property type="entry name" value="CAP"/>
    <property type="match status" value="1"/>
</dbReference>
<proteinExistence type="predicted"/>
<evidence type="ECO:0000259" key="2">
    <source>
        <dbReference type="Pfam" id="PF00188"/>
    </source>
</evidence>
<evidence type="ECO:0000313" key="3">
    <source>
        <dbReference type="EMBL" id="SHM91427.1"/>
    </source>
</evidence>
<feature type="chain" id="PRO_5012816743" evidence="1">
    <location>
        <begin position="28"/>
        <end position="184"/>
    </location>
</feature>
<dbReference type="SUPFAM" id="SSF55797">
    <property type="entry name" value="PR-1-like"/>
    <property type="match status" value="1"/>
</dbReference>
<evidence type="ECO:0000313" key="4">
    <source>
        <dbReference type="Proteomes" id="UP000186002"/>
    </source>
</evidence>
<dbReference type="Proteomes" id="UP000186002">
    <property type="component" value="Unassembled WGS sequence"/>
</dbReference>
<reference evidence="3 4" key="1">
    <citation type="submission" date="2016-11" db="EMBL/GenBank/DDBJ databases">
        <authorList>
            <person name="Jaros S."/>
            <person name="Januszkiewicz K."/>
            <person name="Wedrychowicz H."/>
        </authorList>
    </citation>
    <scope>NUCLEOTIDE SEQUENCE [LARGE SCALE GENOMIC DNA]</scope>
    <source>
        <strain evidence="3 4">DSM 22153</strain>
    </source>
</reference>
<dbReference type="PANTHER" id="PTHR31157:SF1">
    <property type="entry name" value="SCP DOMAIN-CONTAINING PROTEIN"/>
    <property type="match status" value="1"/>
</dbReference>
<evidence type="ECO:0000256" key="1">
    <source>
        <dbReference type="SAM" id="SignalP"/>
    </source>
</evidence>